<sequence>MEILGFFGLFNNEAGLIEFVSKFFLFGFGFLFKIVKESFIFR</sequence>
<dbReference type="AlphaFoldDB" id="A0A1D5AC23"/>
<name>A0A1D5AC23_STAAU</name>
<protein>
    <submittedName>
        <fullName evidence="1">Uncharacterized protein</fullName>
    </submittedName>
</protein>
<reference evidence="1 2" key="1">
    <citation type="submission" date="2018-06" db="EMBL/GenBank/DDBJ databases">
        <authorList>
            <consortium name="Pathogen Informatics"/>
            <person name="Doyle S."/>
        </authorList>
    </citation>
    <scope>NUCLEOTIDE SEQUENCE [LARGE SCALE GENOMIC DNA]</scope>
    <source>
        <strain evidence="1 2">NCTC5664</strain>
    </source>
</reference>
<dbReference type="Proteomes" id="UP000254502">
    <property type="component" value="Unassembled WGS sequence"/>
</dbReference>
<organism evidence="1 2">
    <name type="scientific">Staphylococcus aureus</name>
    <dbReference type="NCBI Taxonomy" id="1280"/>
    <lineage>
        <taxon>Bacteria</taxon>
        <taxon>Bacillati</taxon>
        <taxon>Bacillota</taxon>
        <taxon>Bacilli</taxon>
        <taxon>Bacillales</taxon>
        <taxon>Staphylococcaceae</taxon>
        <taxon>Staphylococcus</taxon>
    </lineage>
</organism>
<proteinExistence type="predicted"/>
<evidence type="ECO:0000313" key="1">
    <source>
        <dbReference type="EMBL" id="SUK90392.1"/>
    </source>
</evidence>
<evidence type="ECO:0000313" key="2">
    <source>
        <dbReference type="Proteomes" id="UP000254502"/>
    </source>
</evidence>
<dbReference type="EMBL" id="UHAQ01000003">
    <property type="protein sequence ID" value="SUK90392.1"/>
    <property type="molecule type" value="Genomic_DNA"/>
</dbReference>
<accession>A0A1D5AC23</accession>
<gene>
    <name evidence="1" type="ORF">NCTC5664_03146</name>
</gene>